<organism evidence="1 2">
    <name type="scientific">Sphagnum jensenii</name>
    <dbReference type="NCBI Taxonomy" id="128206"/>
    <lineage>
        <taxon>Eukaryota</taxon>
        <taxon>Viridiplantae</taxon>
        <taxon>Streptophyta</taxon>
        <taxon>Embryophyta</taxon>
        <taxon>Bryophyta</taxon>
        <taxon>Sphagnophytina</taxon>
        <taxon>Sphagnopsida</taxon>
        <taxon>Sphagnales</taxon>
        <taxon>Sphagnaceae</taxon>
        <taxon>Sphagnum</taxon>
    </lineage>
</organism>
<reference evidence="1" key="1">
    <citation type="submission" date="2024-02" db="EMBL/GenBank/DDBJ databases">
        <authorList>
            <consortium name="ELIXIR-Norway"/>
            <consortium name="Elixir Norway"/>
        </authorList>
    </citation>
    <scope>NUCLEOTIDE SEQUENCE</scope>
</reference>
<dbReference type="Proteomes" id="UP001497444">
    <property type="component" value="Chromosome 17"/>
</dbReference>
<gene>
    <name evidence="1" type="ORF">CSSPJE1EN1_LOCUS10241</name>
</gene>
<proteinExistence type="predicted"/>
<evidence type="ECO:0000313" key="2">
    <source>
        <dbReference type="Proteomes" id="UP001497444"/>
    </source>
</evidence>
<sequence>MLFLGVVAPASDFLSSARVSTSARLGDGVGSIAIRLFGAPADVLLCSGLELGLPDRVLAGSFHVEGAEVWFLESFDAAPPRNVPGTCASCRGTAVEFCALTRVGISDIGRVLVFLLSVSRGAEARWATPS</sequence>
<protein>
    <recommendedName>
        <fullName evidence="3">Secreted protein</fullName>
    </recommendedName>
</protein>
<evidence type="ECO:0000313" key="1">
    <source>
        <dbReference type="EMBL" id="CAK9264763.1"/>
    </source>
</evidence>
<name>A0ABP0WG79_9BRYO</name>
<accession>A0ABP0WG79</accession>
<evidence type="ECO:0008006" key="3">
    <source>
        <dbReference type="Google" id="ProtNLM"/>
    </source>
</evidence>
<dbReference type="EMBL" id="OZ020112">
    <property type="protein sequence ID" value="CAK9264763.1"/>
    <property type="molecule type" value="Genomic_DNA"/>
</dbReference>
<keyword evidence="2" id="KW-1185">Reference proteome</keyword>